<organism evidence="5 7">
    <name type="scientific">Polistes dominula</name>
    <name type="common">European paper wasp</name>
    <name type="synonym">Vespa dominula</name>
    <dbReference type="NCBI Taxonomy" id="743375"/>
    <lineage>
        <taxon>Eukaryota</taxon>
        <taxon>Metazoa</taxon>
        <taxon>Ecdysozoa</taxon>
        <taxon>Arthropoda</taxon>
        <taxon>Hexapoda</taxon>
        <taxon>Insecta</taxon>
        <taxon>Pterygota</taxon>
        <taxon>Neoptera</taxon>
        <taxon>Endopterygota</taxon>
        <taxon>Hymenoptera</taxon>
        <taxon>Apocrita</taxon>
        <taxon>Aculeata</taxon>
        <taxon>Vespoidea</taxon>
        <taxon>Vespidae</taxon>
        <taxon>Polistinae</taxon>
        <taxon>Polistini</taxon>
        <taxon>Polistes</taxon>
    </lineage>
</organism>
<keyword evidence="4" id="KW-0732">Signal</keyword>
<dbReference type="PANTHER" id="PTHR12842:SF6">
    <property type="entry name" value="FI01459P"/>
    <property type="match status" value="1"/>
</dbReference>
<dbReference type="PANTHER" id="PTHR12842">
    <property type="entry name" value="FI01459P"/>
    <property type="match status" value="1"/>
</dbReference>
<evidence type="ECO:0000256" key="1">
    <source>
        <dbReference type="ARBA" id="ARBA00006903"/>
    </source>
</evidence>
<keyword evidence="5" id="KW-1185">Reference proteome</keyword>
<feature type="region of interest" description="Disordered" evidence="3">
    <location>
        <begin position="132"/>
        <end position="166"/>
    </location>
</feature>
<gene>
    <name evidence="6 7" type="primary">LOC107073078</name>
</gene>
<reference evidence="6 7" key="1">
    <citation type="submission" date="2025-05" db="UniProtKB">
        <authorList>
            <consortium name="RefSeq"/>
        </authorList>
    </citation>
    <scope>IDENTIFICATION</scope>
    <source>
        <tissue evidence="6 7">Whole body</tissue>
    </source>
</reference>
<dbReference type="InterPro" id="IPR007998">
    <property type="entry name" value="DUF719"/>
</dbReference>
<keyword evidence="2" id="KW-0597">Phosphoprotein</keyword>
<evidence type="ECO:0000256" key="2">
    <source>
        <dbReference type="ARBA" id="ARBA00022553"/>
    </source>
</evidence>
<dbReference type="RefSeq" id="XP_015189000.1">
    <property type="nucleotide sequence ID" value="XM_015333514.1"/>
</dbReference>
<evidence type="ECO:0000313" key="5">
    <source>
        <dbReference type="Proteomes" id="UP000694924"/>
    </source>
</evidence>
<accession>A0ABM1J963</accession>
<protein>
    <submittedName>
        <fullName evidence="6 7">Protein FAM114A2 isoform X1</fullName>
    </submittedName>
</protein>
<dbReference type="Pfam" id="PF05334">
    <property type="entry name" value="DUF719"/>
    <property type="match status" value="1"/>
</dbReference>
<feature type="signal peptide" evidence="4">
    <location>
        <begin position="1"/>
        <end position="17"/>
    </location>
</feature>
<evidence type="ECO:0000256" key="3">
    <source>
        <dbReference type="SAM" id="MobiDB-lite"/>
    </source>
</evidence>
<comment type="similarity">
    <text evidence="1">Belongs to the FAM114 family.</text>
</comment>
<dbReference type="GeneID" id="107073078"/>
<feature type="chain" id="PRO_5045022549" evidence="4">
    <location>
        <begin position="18"/>
        <end position="700"/>
    </location>
</feature>
<evidence type="ECO:0000313" key="6">
    <source>
        <dbReference type="RefSeq" id="XP_015189000.1"/>
    </source>
</evidence>
<feature type="compositionally biased region" description="Basic and acidic residues" evidence="3">
    <location>
        <begin position="340"/>
        <end position="363"/>
    </location>
</feature>
<name>A0ABM1J963_POLDO</name>
<sequence>MINITSILMIIMATSESDDFESADEELAHGGTSKTKVDDMKWNTMQSVVDSESDDDTECIPRVPRRNMVICEKPRYRSYKREISSDNDKIGNLKDTVTKKSDDKETKVLTNKMEDNASASSDTITKTVIVEDSSSKTSATIKDNSMKVSSKTNMKEETSSRPRRTTDGIKKLGARKLGTKIEKESEIKCKTIEQNVIEKNLISTNVQENITSTNVISKEPIKGMNIVSSKLSDTDDPEIDMPEELKSDKKFKEIFKPQGWEKLGNSIELEEDLTEQKIQPVLDRLSMDDKDSDNSLWSNWGNWGVSSLINTATVGVSTLTSHVSQGLSLLEETINIPDTSESHMIENSQKEKEQDKETDEKEKTVISVKDSKENVSNLSQGTFGLSSFLYGVSSITKLVESTGSKVMSGGLDTLEAIGKKTMEVLQEGDPGLKKKKAFFMTEGNKPNLSQILREVKEKAESEEKTIEEKQLARKVHFESLFDDYQGLVHLEALEMLSKQCNIKIQSHLINLDTEDLVYLQETLEQVKELCDLDDDDENRPSKDKDLKSRLADACQNLELAITYEQLDHVLNEAKSSSYLATPMSHTNLEIFQYAISTIAKFTAVSVERFHKTAELLLIKERRSTASEAEALVDLTHIITDEISLLATNFCNVLNEFIKMSNNSDSINANITTIFLEAENASSYIEDAFKLLIPILQVGAL</sequence>
<feature type="compositionally biased region" description="Basic and acidic residues" evidence="3">
    <location>
        <begin position="153"/>
        <end position="166"/>
    </location>
</feature>
<dbReference type="Proteomes" id="UP000694924">
    <property type="component" value="Unplaced"/>
</dbReference>
<feature type="region of interest" description="Disordered" evidence="3">
    <location>
        <begin position="338"/>
        <end position="363"/>
    </location>
</feature>
<feature type="compositionally biased region" description="Polar residues" evidence="3">
    <location>
        <begin position="135"/>
        <end position="152"/>
    </location>
</feature>
<evidence type="ECO:0000313" key="7">
    <source>
        <dbReference type="RefSeq" id="XP_015189001.1"/>
    </source>
</evidence>
<dbReference type="RefSeq" id="XP_015189001.1">
    <property type="nucleotide sequence ID" value="XM_015333515.1"/>
</dbReference>
<proteinExistence type="inferred from homology"/>
<evidence type="ECO:0000256" key="4">
    <source>
        <dbReference type="SAM" id="SignalP"/>
    </source>
</evidence>